<sequence>MSHNTITGADVQAIAWQADSFGQYANDLWVAEYADAARAAALDALGNGTDTRTVVRRVMLALPDDYDALGWTCYADAVRGVYDADGADTVGSTDDTEREITDLLESLGYSLDWDNGPMIYDTVRARASSDWTAEHVQRAAEYWRVYGEVIDDATARAIAAQWQSSGAVGSDLATLASGIRIDRRAAVADVDATLANLEADGVNLDTETPSARGEWTAEDYVALHALRAWILAAPSASGTLAN</sequence>
<evidence type="ECO:0000313" key="2">
    <source>
        <dbReference type="Proteomes" id="UP001654496"/>
    </source>
</evidence>
<name>A0ACD4UJB8_9CAUD</name>
<organism evidence="1 2">
    <name type="scientific">Rhodococcus phage Reynauld</name>
    <dbReference type="NCBI Taxonomy" id="3062845"/>
    <lineage>
        <taxon>Viruses</taxon>
        <taxon>Duplodnaviria</taxon>
        <taxon>Heunggongvirae</taxon>
        <taxon>Uroviricota</taxon>
        <taxon>Caudoviricetes</taxon>
        <taxon>Caudoviricetes incertae sedis</taxon>
        <taxon>Reynauldvirus</taxon>
        <taxon>Reynauldvirus reynauld</taxon>
    </lineage>
</organism>
<dbReference type="Proteomes" id="UP001654496">
    <property type="component" value="Segment"/>
</dbReference>
<keyword evidence="2" id="KW-1185">Reference proteome</keyword>
<accession>A0ACD4UJB8</accession>
<gene>
    <name evidence="1" type="primary">99</name>
    <name evidence="1" type="ORF">SEA_REYNAULD_99</name>
</gene>
<reference evidence="1" key="1">
    <citation type="submission" date="2023-06" db="EMBL/GenBank/DDBJ databases">
        <authorList>
            <person name="DeJong R.J."/>
            <person name="Yoon E."/>
            <person name="Radersma M."/>
            <person name="Veenstra M."/>
            <person name="Churu J."/>
            <person name="Moleakunnel K."/>
            <person name="Weaver G."/>
            <person name="Hill E."/>
            <person name="Janvier A."/>
            <person name="Harlow L."/>
            <person name="Kramer C."/>
            <person name="Seinen K."/>
            <person name="Chen A."/>
            <person name="Minasian M."/>
            <person name="Doorn S."/>
            <person name="Dole C."/>
            <person name="Ramsey F."/>
            <person name="Nieze J."/>
            <person name="Baker A."/>
            <person name="Swierenga S."/>
            <person name="White A."/>
            <person name="Howland A."/>
            <person name="Ko C."/>
            <person name="Russell D.A."/>
            <person name="Jacobs-Sera D."/>
            <person name="Hatfull G.F."/>
        </authorList>
    </citation>
    <scope>NUCLEOTIDE SEQUENCE</scope>
</reference>
<protein>
    <submittedName>
        <fullName evidence="1">Uncharacterized protein</fullName>
    </submittedName>
</protein>
<dbReference type="EMBL" id="OR159659">
    <property type="protein sequence ID" value="WKW85551.1"/>
    <property type="molecule type" value="Genomic_DNA"/>
</dbReference>
<proteinExistence type="predicted"/>
<evidence type="ECO:0000313" key="1">
    <source>
        <dbReference type="EMBL" id="WKW85551.1"/>
    </source>
</evidence>